<dbReference type="CDD" id="cd01347">
    <property type="entry name" value="ligand_gated_channel"/>
    <property type="match status" value="1"/>
</dbReference>
<comment type="similarity">
    <text evidence="11 12">Belongs to the TonB-dependent receptor family.</text>
</comment>
<keyword evidence="2 11" id="KW-0813">Transport</keyword>
<keyword evidence="17" id="KW-1185">Reference proteome</keyword>
<keyword evidence="16" id="KW-0675">Receptor</keyword>
<keyword evidence="3 11" id="KW-1134">Transmembrane beta strand</keyword>
<dbReference type="InterPro" id="IPR039426">
    <property type="entry name" value="TonB-dep_rcpt-like"/>
</dbReference>
<evidence type="ECO:0000256" key="4">
    <source>
        <dbReference type="ARBA" id="ARBA00022496"/>
    </source>
</evidence>
<dbReference type="InterPro" id="IPR000531">
    <property type="entry name" value="Beta-barrel_TonB"/>
</dbReference>
<evidence type="ECO:0000256" key="5">
    <source>
        <dbReference type="ARBA" id="ARBA00022692"/>
    </source>
</evidence>
<dbReference type="Pfam" id="PF00593">
    <property type="entry name" value="TonB_dep_Rec_b-barrel"/>
    <property type="match status" value="1"/>
</dbReference>
<feature type="chain" id="PRO_5031364200" evidence="13">
    <location>
        <begin position="27"/>
        <end position="753"/>
    </location>
</feature>
<dbReference type="InterPro" id="IPR012910">
    <property type="entry name" value="Plug_dom"/>
</dbReference>
<evidence type="ECO:0000256" key="12">
    <source>
        <dbReference type="RuleBase" id="RU003357"/>
    </source>
</evidence>
<keyword evidence="5 11" id="KW-0812">Transmembrane</keyword>
<keyword evidence="10 11" id="KW-0998">Cell outer membrane</keyword>
<organism evidence="16 17">
    <name type="scientific">Sphingopyxis italica</name>
    <dbReference type="NCBI Taxonomy" id="1129133"/>
    <lineage>
        <taxon>Bacteria</taxon>
        <taxon>Pseudomonadati</taxon>
        <taxon>Pseudomonadota</taxon>
        <taxon>Alphaproteobacteria</taxon>
        <taxon>Sphingomonadales</taxon>
        <taxon>Sphingomonadaceae</taxon>
        <taxon>Sphingopyxis</taxon>
    </lineage>
</organism>
<keyword evidence="13" id="KW-0732">Signal</keyword>
<dbReference type="GO" id="GO:0006826">
    <property type="term" value="P:iron ion transport"/>
    <property type="evidence" value="ECO:0007669"/>
    <property type="project" value="UniProtKB-KW"/>
</dbReference>
<dbReference type="PANTHER" id="PTHR32552">
    <property type="entry name" value="FERRICHROME IRON RECEPTOR-RELATED"/>
    <property type="match status" value="1"/>
</dbReference>
<dbReference type="GO" id="GO:0009279">
    <property type="term" value="C:cell outer membrane"/>
    <property type="evidence" value="ECO:0007669"/>
    <property type="project" value="UniProtKB-SubCell"/>
</dbReference>
<dbReference type="SUPFAM" id="SSF56935">
    <property type="entry name" value="Porins"/>
    <property type="match status" value="1"/>
</dbReference>
<evidence type="ECO:0000256" key="1">
    <source>
        <dbReference type="ARBA" id="ARBA00004571"/>
    </source>
</evidence>
<evidence type="ECO:0000256" key="10">
    <source>
        <dbReference type="ARBA" id="ARBA00023237"/>
    </source>
</evidence>
<accession>A0A7X5XRM3</accession>
<evidence type="ECO:0000256" key="13">
    <source>
        <dbReference type="SAM" id="SignalP"/>
    </source>
</evidence>
<evidence type="ECO:0000313" key="16">
    <source>
        <dbReference type="EMBL" id="NJB90000.1"/>
    </source>
</evidence>
<keyword evidence="9 11" id="KW-0472">Membrane</keyword>
<comment type="caution">
    <text evidence="16">The sequence shown here is derived from an EMBL/GenBank/DDBJ whole genome shotgun (WGS) entry which is preliminary data.</text>
</comment>
<dbReference type="InterPro" id="IPR036942">
    <property type="entry name" value="Beta-barrel_TonB_sf"/>
</dbReference>
<keyword evidence="4" id="KW-0410">Iron transport</keyword>
<feature type="domain" description="TonB-dependent receptor plug" evidence="15">
    <location>
        <begin position="55"/>
        <end position="165"/>
    </location>
</feature>
<proteinExistence type="inferred from homology"/>
<evidence type="ECO:0000256" key="3">
    <source>
        <dbReference type="ARBA" id="ARBA00022452"/>
    </source>
</evidence>
<evidence type="ECO:0000259" key="14">
    <source>
        <dbReference type="Pfam" id="PF00593"/>
    </source>
</evidence>
<evidence type="ECO:0000256" key="6">
    <source>
        <dbReference type="ARBA" id="ARBA00023004"/>
    </source>
</evidence>
<dbReference type="Gene3D" id="2.40.170.20">
    <property type="entry name" value="TonB-dependent receptor, beta-barrel domain"/>
    <property type="match status" value="1"/>
</dbReference>
<keyword evidence="8 12" id="KW-0798">TonB box</keyword>
<dbReference type="PROSITE" id="PS52016">
    <property type="entry name" value="TONB_DEPENDENT_REC_3"/>
    <property type="match status" value="1"/>
</dbReference>
<dbReference type="PANTHER" id="PTHR32552:SF81">
    <property type="entry name" value="TONB-DEPENDENT OUTER MEMBRANE RECEPTOR"/>
    <property type="match status" value="1"/>
</dbReference>
<evidence type="ECO:0000313" key="17">
    <source>
        <dbReference type="Proteomes" id="UP000535078"/>
    </source>
</evidence>
<keyword evidence="6" id="KW-0408">Iron</keyword>
<dbReference type="AlphaFoldDB" id="A0A7X5XRM3"/>
<feature type="signal peptide" evidence="13">
    <location>
        <begin position="1"/>
        <end position="26"/>
    </location>
</feature>
<evidence type="ECO:0000256" key="7">
    <source>
        <dbReference type="ARBA" id="ARBA00023065"/>
    </source>
</evidence>
<protein>
    <submittedName>
        <fullName evidence="16">Iron complex outermembrane receptor protein</fullName>
    </submittedName>
</protein>
<dbReference type="Proteomes" id="UP000535078">
    <property type="component" value="Unassembled WGS sequence"/>
</dbReference>
<comment type="subcellular location">
    <subcellularLocation>
        <location evidence="1 11">Cell outer membrane</location>
        <topology evidence="1 11">Multi-pass membrane protein</topology>
    </subcellularLocation>
</comment>
<evidence type="ECO:0000256" key="9">
    <source>
        <dbReference type="ARBA" id="ARBA00023136"/>
    </source>
</evidence>
<reference evidence="16 17" key="1">
    <citation type="submission" date="2020-03" db="EMBL/GenBank/DDBJ databases">
        <title>Genomic Encyclopedia of Type Strains, Phase IV (KMG-IV): sequencing the most valuable type-strain genomes for metagenomic binning, comparative biology and taxonomic classification.</title>
        <authorList>
            <person name="Goeker M."/>
        </authorList>
    </citation>
    <scope>NUCLEOTIDE SEQUENCE [LARGE SCALE GENOMIC DNA]</scope>
    <source>
        <strain evidence="16 17">DSM 25229</strain>
    </source>
</reference>
<dbReference type="EMBL" id="JAATIT010000002">
    <property type="protein sequence ID" value="NJB90000.1"/>
    <property type="molecule type" value="Genomic_DNA"/>
</dbReference>
<feature type="domain" description="TonB-dependent receptor-like beta-barrel" evidence="14">
    <location>
        <begin position="295"/>
        <end position="718"/>
    </location>
</feature>
<dbReference type="RefSeq" id="WP_167921443.1">
    <property type="nucleotide sequence ID" value="NZ_JAATIT010000002.1"/>
</dbReference>
<evidence type="ECO:0000256" key="11">
    <source>
        <dbReference type="PROSITE-ProRule" id="PRU01360"/>
    </source>
</evidence>
<gene>
    <name evidence="16" type="ORF">GGR90_002175</name>
</gene>
<evidence type="ECO:0000259" key="15">
    <source>
        <dbReference type="Pfam" id="PF07715"/>
    </source>
</evidence>
<dbReference type="Pfam" id="PF07715">
    <property type="entry name" value="Plug"/>
    <property type="match status" value="1"/>
</dbReference>
<name>A0A7X5XRM3_9SPHN</name>
<sequence length="753" mass="82206">MIDRVKSVRLLATAAVILCPASIASAQEAAGETRVASSGGLEEIVVTARKREESMQDVPASISALSAGDLDRRFDSDVRDFADSSPNIVIDDTQQGPGGVAAVYIRGIGVADVEKSVDPAVGVVFDDVYIGQSSGSLLKAIDIDRVEVLRGPQGTLFGRNATGGVINLARSRPTYDLTGKARVTYGRFDSWKVEGVASTGLADNVAVKVSGAYEKSDGYIFNSFQNQDGQRSEFYAISGALLFEPTDNLDIQLSYDHQKTEQDPPQLLAVNRPTDLFCTAYNQCSPAPGVPTSGDHYDSVSDGRLEKNARFKLDMAIAKATYDLGSDMQVDYIFGWLKTDEEINQDFDAGPETLYHTDRPARWRQTTNELRLTKGGSGPLTFVLGGYLWDSRYTINLKNYIGFAGPPLLTSAQDVRQTNKSWAIYGEADYEIVDRLTLTVGARYTKDKKSSIVNDLPIFFYGTTVEENPTGSAPGVIVMADPVKKSWSKFTPRVSVRYEITDEAMIYALWSRGYRGGGFNGRPSTIGAATIPYDPETLDNYEAGFKTEFANGRVRLNGAAFLMKYNDMQQDLDVPAPGTSTGRENRTINAASAELKGFELDLTARVADGFTLNGNLGYLDAKYKDFVGDIYSTGTPIDASFLKIRRAPKWTWSLGGTYEADIGSNASAWISGDVHYVGGHEITFLNNPNLRNSGQYLVDASINARFNKTTVSLFGKNLANEKGWTIGYDVQGVWSYAAPRPRRTWGVAVTQAF</sequence>
<evidence type="ECO:0000256" key="2">
    <source>
        <dbReference type="ARBA" id="ARBA00022448"/>
    </source>
</evidence>
<evidence type="ECO:0000256" key="8">
    <source>
        <dbReference type="ARBA" id="ARBA00023077"/>
    </source>
</evidence>
<keyword evidence="7" id="KW-0406">Ion transport</keyword>